<reference evidence="3 4" key="1">
    <citation type="journal article" date="2011" name="Int. J. Syst. Evol. Microbiol.">
        <title>Allobacillus halotolerans gen. nov., sp. nov. isolated from shrimp paste.</title>
        <authorList>
            <person name="Sheu S.Y."/>
            <person name="Arun A.B."/>
            <person name="Jiang S.R."/>
            <person name="Young C.C."/>
            <person name="Chen W.M."/>
        </authorList>
    </citation>
    <scope>NUCLEOTIDE SEQUENCE [LARGE SCALE GENOMIC DNA]</scope>
    <source>
        <strain evidence="3 4">LMG 24826</strain>
    </source>
</reference>
<accession>A0ABS6GQ46</accession>
<evidence type="ECO:0000313" key="4">
    <source>
        <dbReference type="Proteomes" id="UP000812672"/>
    </source>
</evidence>
<name>A0ABS6GQ46_9BACI</name>
<gene>
    <name evidence="3" type="ORF">KQ486_08260</name>
</gene>
<dbReference type="EMBL" id="JAHLZF010000010">
    <property type="protein sequence ID" value="MBU6081011.1"/>
    <property type="molecule type" value="Genomic_DNA"/>
</dbReference>
<dbReference type="Pfam" id="PF06713">
    <property type="entry name" value="bPH_4"/>
    <property type="match status" value="1"/>
</dbReference>
<feature type="transmembrane region" description="Helical" evidence="1">
    <location>
        <begin position="43"/>
        <end position="67"/>
    </location>
</feature>
<sequence length="151" mass="17236">MYFPSKNDLLFFLIFWGIILFLVGVYFVGGEPSGFQLIAYDSLIGIIINVLLIGFLLWIWFGTGYLVEDGKIVIRSGPFKTTVPIGEIKKLSKTKNPFSAPALSIDRMEILYGHYKVALISPDHEEKFVVMLLEENPRIELDEKLKNHIEL</sequence>
<evidence type="ECO:0000259" key="2">
    <source>
        <dbReference type="Pfam" id="PF06713"/>
    </source>
</evidence>
<evidence type="ECO:0000256" key="1">
    <source>
        <dbReference type="SAM" id="Phobius"/>
    </source>
</evidence>
<organism evidence="3 4">
    <name type="scientific">Allobacillus halotolerans</name>
    <dbReference type="NCBI Taxonomy" id="570278"/>
    <lineage>
        <taxon>Bacteria</taxon>
        <taxon>Bacillati</taxon>
        <taxon>Bacillota</taxon>
        <taxon>Bacilli</taxon>
        <taxon>Bacillales</taxon>
        <taxon>Bacillaceae</taxon>
        <taxon>Allobacillus</taxon>
    </lineage>
</organism>
<feature type="transmembrane region" description="Helical" evidence="1">
    <location>
        <begin position="9"/>
        <end position="28"/>
    </location>
</feature>
<feature type="domain" description="Uncharacterized protein YyaB-like PH" evidence="2">
    <location>
        <begin position="63"/>
        <end position="136"/>
    </location>
</feature>
<keyword evidence="1" id="KW-1133">Transmembrane helix</keyword>
<proteinExistence type="predicted"/>
<dbReference type="RefSeq" id="WP_216687353.1">
    <property type="nucleotide sequence ID" value="NZ_CAUPKR010000009.1"/>
</dbReference>
<dbReference type="Proteomes" id="UP000812672">
    <property type="component" value="Unassembled WGS sequence"/>
</dbReference>
<dbReference type="InterPro" id="IPR009589">
    <property type="entry name" value="PH_YyaB-like"/>
</dbReference>
<keyword evidence="4" id="KW-1185">Reference proteome</keyword>
<protein>
    <submittedName>
        <fullName evidence="3">PH domain-containing protein</fullName>
    </submittedName>
</protein>
<comment type="caution">
    <text evidence="3">The sequence shown here is derived from an EMBL/GenBank/DDBJ whole genome shotgun (WGS) entry which is preliminary data.</text>
</comment>
<evidence type="ECO:0000313" key="3">
    <source>
        <dbReference type="EMBL" id="MBU6081011.1"/>
    </source>
</evidence>
<keyword evidence="1" id="KW-0812">Transmembrane</keyword>
<keyword evidence="1" id="KW-0472">Membrane</keyword>